<feature type="chain" id="PRO_5021227394" evidence="3">
    <location>
        <begin position="20"/>
        <end position="183"/>
    </location>
</feature>
<evidence type="ECO:0000313" key="4">
    <source>
        <dbReference type="EMBL" id="RZC54953.1"/>
    </source>
</evidence>
<dbReference type="GO" id="GO:0140662">
    <property type="term" value="F:ATP-dependent protein folding chaperone"/>
    <property type="evidence" value="ECO:0007669"/>
    <property type="project" value="InterPro"/>
</dbReference>
<name>A0A4Y7J1E9_PAPSO</name>
<keyword evidence="3" id="KW-0732">Signal</keyword>
<dbReference type="Pfam" id="PF00012">
    <property type="entry name" value="HSP70"/>
    <property type="match status" value="1"/>
</dbReference>
<keyword evidence="2" id="KW-0067">ATP-binding</keyword>
<evidence type="ECO:0000313" key="5">
    <source>
        <dbReference type="Proteomes" id="UP000316621"/>
    </source>
</evidence>
<dbReference type="GO" id="GO:0005524">
    <property type="term" value="F:ATP binding"/>
    <property type="evidence" value="ECO:0007669"/>
    <property type="project" value="UniProtKB-KW"/>
</dbReference>
<feature type="signal peptide" evidence="3">
    <location>
        <begin position="1"/>
        <end position="19"/>
    </location>
</feature>
<reference evidence="4 5" key="1">
    <citation type="journal article" date="2018" name="Science">
        <title>The opium poppy genome and morphinan production.</title>
        <authorList>
            <person name="Guo L."/>
            <person name="Winzer T."/>
            <person name="Yang X."/>
            <person name="Li Y."/>
            <person name="Ning Z."/>
            <person name="He Z."/>
            <person name="Teodor R."/>
            <person name="Lu Y."/>
            <person name="Bowser T.A."/>
            <person name="Graham I.A."/>
            <person name="Ye K."/>
        </authorList>
    </citation>
    <scope>NUCLEOTIDE SEQUENCE [LARGE SCALE GENOMIC DNA]</scope>
    <source>
        <strain evidence="5">cv. HN1</strain>
        <tissue evidence="4">Leaves</tissue>
    </source>
</reference>
<organism evidence="4 5">
    <name type="scientific">Papaver somniferum</name>
    <name type="common">Opium poppy</name>
    <dbReference type="NCBI Taxonomy" id="3469"/>
    <lineage>
        <taxon>Eukaryota</taxon>
        <taxon>Viridiplantae</taxon>
        <taxon>Streptophyta</taxon>
        <taxon>Embryophyta</taxon>
        <taxon>Tracheophyta</taxon>
        <taxon>Spermatophyta</taxon>
        <taxon>Magnoliopsida</taxon>
        <taxon>Ranunculales</taxon>
        <taxon>Papaveraceae</taxon>
        <taxon>Papaveroideae</taxon>
        <taxon>Papaver</taxon>
    </lineage>
</organism>
<dbReference type="InterPro" id="IPR013126">
    <property type="entry name" value="Hsp_70_fam"/>
</dbReference>
<dbReference type="Proteomes" id="UP000316621">
    <property type="component" value="Chromosome 3"/>
</dbReference>
<evidence type="ECO:0000256" key="2">
    <source>
        <dbReference type="ARBA" id="ARBA00022840"/>
    </source>
</evidence>
<gene>
    <name evidence="4" type="ORF">C5167_013793</name>
</gene>
<keyword evidence="1" id="KW-0547">Nucleotide-binding</keyword>
<proteinExistence type="predicted"/>
<dbReference type="AlphaFoldDB" id="A0A4Y7J1E9"/>
<accession>A0A4Y7J1E9</accession>
<sequence length="183" mass="19960">MLVLMFYIVISLYFGVLRNLVDDASMSLATASSLAYGLEKKDNRTFLVFDLDGGIFDVSGCVLWRQLSGMVDESPAQEASISAFTGESSDSIVDVNVKTLDPQIYTFRVEKILSDILLAEFGVALAVQLLYEYLSYLSCLRPPPCILLSTSNGYLHGCRHSLPDGLMRVADVMVDGEIVVAAG</sequence>
<keyword evidence="5" id="KW-1185">Reference proteome</keyword>
<protein>
    <submittedName>
        <fullName evidence="4">Uncharacterized protein</fullName>
    </submittedName>
</protein>
<evidence type="ECO:0000256" key="3">
    <source>
        <dbReference type="SAM" id="SignalP"/>
    </source>
</evidence>
<evidence type="ECO:0000256" key="1">
    <source>
        <dbReference type="ARBA" id="ARBA00022741"/>
    </source>
</evidence>
<dbReference type="Gramene" id="RZC54953">
    <property type="protein sequence ID" value="RZC54953"/>
    <property type="gene ID" value="C5167_013793"/>
</dbReference>
<dbReference type="EMBL" id="CM010717">
    <property type="protein sequence ID" value="RZC54953.1"/>
    <property type="molecule type" value="Genomic_DNA"/>
</dbReference>